<keyword evidence="2 4" id="KW-0808">Transferase</keyword>
<evidence type="ECO:0000256" key="1">
    <source>
        <dbReference type="ARBA" id="ARBA00010945"/>
    </source>
</evidence>
<dbReference type="Proteomes" id="UP000272464">
    <property type="component" value="Unassembled WGS sequence"/>
</dbReference>
<dbReference type="InterPro" id="IPR050116">
    <property type="entry name" value="DNA_polymerase-Y"/>
</dbReference>
<keyword evidence="2" id="KW-0479">Metal-binding</keyword>
<comment type="catalytic activity">
    <reaction evidence="2">
        <text>DNA(n) + a 2'-deoxyribonucleoside 5'-triphosphate = DNA(n+1) + diphosphate</text>
        <dbReference type="Rhea" id="RHEA:22508"/>
        <dbReference type="Rhea" id="RHEA-COMP:17339"/>
        <dbReference type="Rhea" id="RHEA-COMP:17340"/>
        <dbReference type="ChEBI" id="CHEBI:33019"/>
        <dbReference type="ChEBI" id="CHEBI:61560"/>
        <dbReference type="ChEBI" id="CHEBI:173112"/>
        <dbReference type="EC" id="2.7.7.7"/>
    </reaction>
</comment>
<dbReference type="PANTHER" id="PTHR11076">
    <property type="entry name" value="DNA REPAIR POLYMERASE UMUC / TRANSFERASE FAMILY MEMBER"/>
    <property type="match status" value="1"/>
</dbReference>
<keyword evidence="2 4" id="KW-0548">Nucleotidyltransferase</keyword>
<keyword evidence="2" id="KW-0238">DNA-binding</keyword>
<comment type="caution">
    <text evidence="4">The sequence shown here is derived from an EMBL/GenBank/DDBJ whole genome shotgun (WGS) entry which is preliminary data.</text>
</comment>
<feature type="site" description="Substrate discrimination" evidence="2">
    <location>
        <position position="9"/>
    </location>
</feature>
<accession>A0A433XR84</accession>
<dbReference type="NCBIfam" id="NF002848">
    <property type="entry name" value="PRK03103.1"/>
    <property type="match status" value="1"/>
</dbReference>
<comment type="similarity">
    <text evidence="1 2">Belongs to the DNA polymerase type-Y family.</text>
</comment>
<dbReference type="GO" id="GO:0005829">
    <property type="term" value="C:cytosol"/>
    <property type="evidence" value="ECO:0007669"/>
    <property type="project" value="TreeGrafter"/>
</dbReference>
<dbReference type="Pfam" id="PF11799">
    <property type="entry name" value="IMS_C"/>
    <property type="match status" value="1"/>
</dbReference>
<keyword evidence="2" id="KW-0460">Magnesium</keyword>
<sequence length="413" mass="46226">MLGDCQSFYASVEKADHPAYKDRPLVVAGDPARRSGIILAACPIAKTYGITTAERLGEALSKCPEVVVVKPRMQMYIDISLKITKIYEQYTDLVEIFSIDEQFLDVTGSLKIFGDPHTIARTIQQKVLDETGVKVRFGISSNKMLAKAATDIWAKKNAEGIYILNKSELAETLWEKPVDKMFGVGSRMRNHFLSLGMYTIGDVARTPLPRLKEKFRARFGKQSDIQAEVMWRTANGMDDSPVTPATFNTPPKSVGHMMTLPQDYTDEEQINTVLLEITEEVCRDCRRKGYMGQVVSVGCMCSPYEAPSGFSRQMKIPDPTNDTNTVFRVAKTLFYRHWDRMPVRQIGVTLSQLATDEEYQLTLFDDLAKSQALNKATDSIKDRYGSAAIVRAASLTSSGQALERSRKIGGHYK</sequence>
<dbReference type="Gene3D" id="3.40.1170.60">
    <property type="match status" value="1"/>
</dbReference>
<evidence type="ECO:0000313" key="5">
    <source>
        <dbReference type="Proteomes" id="UP000272464"/>
    </source>
</evidence>
<dbReference type="GO" id="GO:0042276">
    <property type="term" value="P:error-prone translesion synthesis"/>
    <property type="evidence" value="ECO:0007669"/>
    <property type="project" value="TreeGrafter"/>
</dbReference>
<dbReference type="GO" id="GO:0009432">
    <property type="term" value="P:SOS response"/>
    <property type="evidence" value="ECO:0007669"/>
    <property type="project" value="TreeGrafter"/>
</dbReference>
<keyword evidence="2" id="KW-0235">DNA replication</keyword>
<dbReference type="InterPro" id="IPR043502">
    <property type="entry name" value="DNA/RNA_pol_sf"/>
</dbReference>
<name>A0A433XR84_9BACL</name>
<dbReference type="InterPro" id="IPR017961">
    <property type="entry name" value="DNA_pol_Y-fam_little_finger"/>
</dbReference>
<dbReference type="RefSeq" id="WP_127198311.1">
    <property type="nucleotide sequence ID" value="NZ_RZNX01000001.1"/>
</dbReference>
<dbReference type="Gene3D" id="3.30.70.270">
    <property type="match status" value="1"/>
</dbReference>
<dbReference type="Gene3D" id="3.30.1490.100">
    <property type="entry name" value="DNA polymerase, Y-family, little finger domain"/>
    <property type="match status" value="1"/>
</dbReference>
<feature type="binding site" evidence="2">
    <location>
        <position position="4"/>
    </location>
    <ligand>
        <name>Mg(2+)</name>
        <dbReference type="ChEBI" id="CHEBI:18420"/>
    </ligand>
</feature>
<dbReference type="InterPro" id="IPR001126">
    <property type="entry name" value="UmuC"/>
</dbReference>
<dbReference type="Gene3D" id="1.10.150.20">
    <property type="entry name" value="5' to 3' exonuclease, C-terminal subdomain"/>
    <property type="match status" value="1"/>
</dbReference>
<dbReference type="EMBL" id="RZNX01000001">
    <property type="protein sequence ID" value="RUT36621.1"/>
    <property type="molecule type" value="Genomic_DNA"/>
</dbReference>
<organism evidence="4 5">
    <name type="scientific">Paenibacillus zeisoli</name>
    <dbReference type="NCBI Taxonomy" id="2496267"/>
    <lineage>
        <taxon>Bacteria</taxon>
        <taxon>Bacillati</taxon>
        <taxon>Bacillota</taxon>
        <taxon>Bacilli</taxon>
        <taxon>Bacillales</taxon>
        <taxon>Paenibacillaceae</taxon>
        <taxon>Paenibacillus</taxon>
    </lineage>
</organism>
<dbReference type="OrthoDB" id="9808813at2"/>
<dbReference type="HAMAP" id="MF_01113">
    <property type="entry name" value="DNApol_IV"/>
    <property type="match status" value="1"/>
</dbReference>
<comment type="function">
    <text evidence="2">Poorly processive, error-prone DNA polymerase involved in untargeted mutagenesis. Copies undamaged DNA at stalled replication forks, which arise in vivo from mismatched or misaligned primer ends. These misaligned primers can be extended by PolIV. Exhibits no 3'-5' exonuclease (proofreading) activity. May be involved in translesional synthesis, in conjunction with the beta clamp from PolIII.</text>
</comment>
<keyword evidence="2" id="KW-0227">DNA damage</keyword>
<dbReference type="GO" id="GO:0003887">
    <property type="term" value="F:DNA-directed DNA polymerase activity"/>
    <property type="evidence" value="ECO:0007669"/>
    <property type="project" value="UniProtKB-UniRule"/>
</dbReference>
<evidence type="ECO:0000313" key="4">
    <source>
        <dbReference type="EMBL" id="RUT36621.1"/>
    </source>
</evidence>
<feature type="active site" evidence="2">
    <location>
        <position position="101"/>
    </location>
</feature>
<dbReference type="AlphaFoldDB" id="A0A433XR84"/>
<dbReference type="PANTHER" id="PTHR11076:SF35">
    <property type="entry name" value="DNA REPAIR PROTEIN HOMOLOG YOBH"/>
    <property type="match status" value="1"/>
</dbReference>
<keyword evidence="5" id="KW-1185">Reference proteome</keyword>
<feature type="binding site" evidence="2">
    <location>
        <position position="100"/>
    </location>
    <ligand>
        <name>Mg(2+)</name>
        <dbReference type="ChEBI" id="CHEBI:18420"/>
    </ligand>
</feature>
<feature type="domain" description="UmuC" evidence="3">
    <location>
        <begin position="1"/>
        <end position="185"/>
    </location>
</feature>
<dbReference type="SUPFAM" id="SSF100879">
    <property type="entry name" value="Lesion bypass DNA polymerase (Y-family), little finger domain"/>
    <property type="match status" value="1"/>
</dbReference>
<comment type="cofactor">
    <cofactor evidence="2">
        <name>Mg(2+)</name>
        <dbReference type="ChEBI" id="CHEBI:18420"/>
    </cofactor>
    <text evidence="2">Binds 2 magnesium ions per subunit.</text>
</comment>
<comment type="subcellular location">
    <subcellularLocation>
        <location evidence="2">Cytoplasm</location>
    </subcellularLocation>
</comment>
<comment type="subunit">
    <text evidence="2">Monomer.</text>
</comment>
<evidence type="ECO:0000259" key="3">
    <source>
        <dbReference type="PROSITE" id="PS50173"/>
    </source>
</evidence>
<dbReference type="InterPro" id="IPR022880">
    <property type="entry name" value="DNApol_IV"/>
</dbReference>
<keyword evidence="2" id="KW-0239">DNA-directed DNA polymerase</keyword>
<dbReference type="InterPro" id="IPR036775">
    <property type="entry name" value="DNA_pol_Y-fam_lit_finger_sf"/>
</dbReference>
<dbReference type="EC" id="2.7.7.7" evidence="2"/>
<keyword evidence="2" id="KW-0515">Mutator protein</keyword>
<dbReference type="PROSITE" id="PS50173">
    <property type="entry name" value="UMUC"/>
    <property type="match status" value="1"/>
</dbReference>
<dbReference type="GO" id="GO:0006281">
    <property type="term" value="P:DNA repair"/>
    <property type="evidence" value="ECO:0007669"/>
    <property type="project" value="UniProtKB-UniRule"/>
</dbReference>
<dbReference type="SUPFAM" id="SSF56672">
    <property type="entry name" value="DNA/RNA polymerases"/>
    <property type="match status" value="1"/>
</dbReference>
<evidence type="ECO:0000256" key="2">
    <source>
        <dbReference type="HAMAP-Rule" id="MF_01113"/>
    </source>
</evidence>
<dbReference type="GO" id="GO:0000287">
    <property type="term" value="F:magnesium ion binding"/>
    <property type="evidence" value="ECO:0007669"/>
    <property type="project" value="UniProtKB-UniRule"/>
</dbReference>
<dbReference type="InterPro" id="IPR043128">
    <property type="entry name" value="Rev_trsase/Diguanyl_cyclase"/>
</dbReference>
<dbReference type="CDD" id="cd03586">
    <property type="entry name" value="PolY_Pol_IV_kappa"/>
    <property type="match status" value="1"/>
</dbReference>
<keyword evidence="2" id="KW-0234">DNA repair</keyword>
<dbReference type="Pfam" id="PF00817">
    <property type="entry name" value="IMS"/>
    <property type="match status" value="1"/>
</dbReference>
<reference evidence="4 5" key="1">
    <citation type="submission" date="2018-12" db="EMBL/GenBank/DDBJ databases">
        <authorList>
            <person name="Sun L."/>
            <person name="Chen Z."/>
        </authorList>
    </citation>
    <scope>NUCLEOTIDE SEQUENCE [LARGE SCALE GENOMIC DNA]</scope>
    <source>
        <strain evidence="4 5">3-5-3</strain>
    </source>
</reference>
<keyword evidence="2" id="KW-0963">Cytoplasm</keyword>
<gene>
    <name evidence="2" type="primary">dinB</name>
    <name evidence="4" type="ORF">EJP77_04385</name>
</gene>
<protein>
    <recommendedName>
        <fullName evidence="2">DNA polymerase IV</fullName>
        <shortName evidence="2">Pol IV</shortName>
        <ecNumber evidence="2">2.7.7.7</ecNumber>
    </recommendedName>
</protein>
<dbReference type="GO" id="GO:0006261">
    <property type="term" value="P:DNA-templated DNA replication"/>
    <property type="evidence" value="ECO:0007669"/>
    <property type="project" value="UniProtKB-UniRule"/>
</dbReference>
<proteinExistence type="inferred from homology"/>
<dbReference type="GO" id="GO:0003684">
    <property type="term" value="F:damaged DNA binding"/>
    <property type="evidence" value="ECO:0007669"/>
    <property type="project" value="InterPro"/>
</dbReference>